<dbReference type="AlphaFoldDB" id="A0ABD1I8B8"/>
<keyword evidence="3" id="KW-1185">Reference proteome</keyword>
<name>A0ABD1I8B8_SALDI</name>
<keyword evidence="1" id="KW-1133">Transmembrane helix</keyword>
<sequence>MFLDQEFYNYFVLSIFVITIPTLPSLGSLLNPQPSGSLSSSQRAAALISLFFLYYIHRVRTIVCILV</sequence>
<organism evidence="2 3">
    <name type="scientific">Salvia divinorum</name>
    <name type="common">Maria pastora</name>
    <name type="synonym">Diviner's sage</name>
    <dbReference type="NCBI Taxonomy" id="28513"/>
    <lineage>
        <taxon>Eukaryota</taxon>
        <taxon>Viridiplantae</taxon>
        <taxon>Streptophyta</taxon>
        <taxon>Embryophyta</taxon>
        <taxon>Tracheophyta</taxon>
        <taxon>Spermatophyta</taxon>
        <taxon>Magnoliopsida</taxon>
        <taxon>eudicotyledons</taxon>
        <taxon>Gunneridae</taxon>
        <taxon>Pentapetalae</taxon>
        <taxon>asterids</taxon>
        <taxon>lamiids</taxon>
        <taxon>Lamiales</taxon>
        <taxon>Lamiaceae</taxon>
        <taxon>Nepetoideae</taxon>
        <taxon>Mentheae</taxon>
        <taxon>Salviinae</taxon>
        <taxon>Salvia</taxon>
        <taxon>Salvia subgen. Calosphace</taxon>
    </lineage>
</organism>
<gene>
    <name evidence="2" type="ORF">AAHA92_07244</name>
</gene>
<accession>A0ABD1I8B8</accession>
<feature type="transmembrane region" description="Helical" evidence="1">
    <location>
        <begin position="38"/>
        <end position="56"/>
    </location>
</feature>
<comment type="caution">
    <text evidence="2">The sequence shown here is derived from an EMBL/GenBank/DDBJ whole genome shotgun (WGS) entry which is preliminary data.</text>
</comment>
<evidence type="ECO:0000313" key="2">
    <source>
        <dbReference type="EMBL" id="KAL1564967.1"/>
    </source>
</evidence>
<evidence type="ECO:0000313" key="3">
    <source>
        <dbReference type="Proteomes" id="UP001567538"/>
    </source>
</evidence>
<proteinExistence type="predicted"/>
<dbReference type="EMBL" id="JBEAFC010000003">
    <property type="protein sequence ID" value="KAL1564967.1"/>
    <property type="molecule type" value="Genomic_DNA"/>
</dbReference>
<reference evidence="2 3" key="1">
    <citation type="submission" date="2024-06" db="EMBL/GenBank/DDBJ databases">
        <title>A chromosome level genome sequence of Diviner's sage (Salvia divinorum).</title>
        <authorList>
            <person name="Ford S.A."/>
            <person name="Ro D.-K."/>
            <person name="Ness R.W."/>
            <person name="Phillips M.A."/>
        </authorList>
    </citation>
    <scope>NUCLEOTIDE SEQUENCE [LARGE SCALE GENOMIC DNA]</scope>
    <source>
        <strain evidence="2">SAF-2024a</strain>
        <tissue evidence="2">Leaf</tissue>
    </source>
</reference>
<keyword evidence="1" id="KW-0472">Membrane</keyword>
<evidence type="ECO:0000256" key="1">
    <source>
        <dbReference type="SAM" id="Phobius"/>
    </source>
</evidence>
<feature type="transmembrane region" description="Helical" evidence="1">
    <location>
        <begin position="7"/>
        <end position="26"/>
    </location>
</feature>
<dbReference type="Proteomes" id="UP001567538">
    <property type="component" value="Unassembled WGS sequence"/>
</dbReference>
<protein>
    <submittedName>
        <fullName evidence="2">Uncharacterized protein</fullName>
    </submittedName>
</protein>
<keyword evidence="1" id="KW-0812">Transmembrane</keyword>